<dbReference type="AlphaFoldDB" id="A0A8H3UXC4"/>
<proteinExistence type="predicted"/>
<accession>A0A8H3UXC4</accession>
<reference evidence="1 2" key="1">
    <citation type="submission" date="2018-12" db="EMBL/GenBank/DDBJ databases">
        <title>Venturia inaequalis Genome Resource.</title>
        <authorList>
            <person name="Lichtner F.J."/>
        </authorList>
    </citation>
    <scope>NUCLEOTIDE SEQUENCE [LARGE SCALE GENOMIC DNA]</scope>
    <source>
        <strain evidence="1 2">120213</strain>
    </source>
</reference>
<evidence type="ECO:0000313" key="1">
    <source>
        <dbReference type="EMBL" id="KAE9978404.1"/>
    </source>
</evidence>
<dbReference type="Proteomes" id="UP000447873">
    <property type="component" value="Unassembled WGS sequence"/>
</dbReference>
<dbReference type="PANTHER" id="PTHR38790:SF9">
    <property type="entry name" value="F-BOX DOMAIN-CONTAINING PROTEIN"/>
    <property type="match status" value="1"/>
</dbReference>
<organism evidence="1 2">
    <name type="scientific">Venturia inaequalis</name>
    <name type="common">Apple scab fungus</name>
    <dbReference type="NCBI Taxonomy" id="5025"/>
    <lineage>
        <taxon>Eukaryota</taxon>
        <taxon>Fungi</taxon>
        <taxon>Dikarya</taxon>
        <taxon>Ascomycota</taxon>
        <taxon>Pezizomycotina</taxon>
        <taxon>Dothideomycetes</taxon>
        <taxon>Pleosporomycetidae</taxon>
        <taxon>Venturiales</taxon>
        <taxon>Venturiaceae</taxon>
        <taxon>Venturia</taxon>
    </lineage>
</organism>
<name>A0A8H3UXC4_VENIN</name>
<evidence type="ECO:0000313" key="2">
    <source>
        <dbReference type="Proteomes" id="UP000447873"/>
    </source>
</evidence>
<dbReference type="PANTHER" id="PTHR38790">
    <property type="entry name" value="2EXR DOMAIN-CONTAINING PROTEIN-RELATED"/>
    <property type="match status" value="1"/>
</dbReference>
<gene>
    <name evidence="1" type="ORF">EG328_001485</name>
</gene>
<dbReference type="EMBL" id="WNWS01000136">
    <property type="protein sequence ID" value="KAE9978404.1"/>
    <property type="molecule type" value="Genomic_DNA"/>
</dbReference>
<sequence length="221" mass="25653">MSSQAPFRILDLPRELRDQIWAHLLSRPYPITLVVDKDLTDNKHKYRFRGIRYLPTAIMRTSKAIHEETSTTLFTKNIISIFRCDFVDPLSSMRHPIPWTRLRRARCLKVSLGRSHDCACNAPMIDFLGSLSELELRAVQVCWWPRRMTEEWEVVLKPLRAIFRNSFNTDVVGLMLKGEMEAVCPGLFEMYRGARIVGGLPSANVRVEMAIVRRMPSARMY</sequence>
<protein>
    <submittedName>
        <fullName evidence="1">Uncharacterized protein</fullName>
    </submittedName>
</protein>
<comment type="caution">
    <text evidence="1">The sequence shown here is derived from an EMBL/GenBank/DDBJ whole genome shotgun (WGS) entry which is preliminary data.</text>
</comment>